<feature type="compositionally biased region" description="Basic and acidic residues" evidence="1">
    <location>
        <begin position="125"/>
        <end position="141"/>
    </location>
</feature>
<evidence type="ECO:0000256" key="1">
    <source>
        <dbReference type="SAM" id="MobiDB-lite"/>
    </source>
</evidence>
<feature type="compositionally biased region" description="Polar residues" evidence="1">
    <location>
        <begin position="35"/>
        <end position="46"/>
    </location>
</feature>
<feature type="compositionally biased region" description="Basic residues" evidence="1">
    <location>
        <begin position="106"/>
        <end position="119"/>
    </location>
</feature>
<dbReference type="Proteomes" id="UP000015105">
    <property type="component" value="Chromosome 7D"/>
</dbReference>
<dbReference type="Gramene" id="AET7Gv20697500.1">
    <property type="protein sequence ID" value="AET7Gv20697500.1"/>
    <property type="gene ID" value="AET7Gv20697500"/>
</dbReference>
<proteinExistence type="predicted"/>
<reference evidence="2" key="5">
    <citation type="journal article" date="2021" name="G3 (Bethesda)">
        <title>Aegilops tauschii genome assembly Aet v5.0 features greater sequence contiguity and improved annotation.</title>
        <authorList>
            <person name="Wang L."/>
            <person name="Zhu T."/>
            <person name="Rodriguez J.C."/>
            <person name="Deal K.R."/>
            <person name="Dubcovsky J."/>
            <person name="McGuire P.E."/>
            <person name="Lux T."/>
            <person name="Spannagl M."/>
            <person name="Mayer K.F.X."/>
            <person name="Baldrich P."/>
            <person name="Meyers B.C."/>
            <person name="Huo N."/>
            <person name="Gu Y.Q."/>
            <person name="Zhou H."/>
            <person name="Devos K.M."/>
            <person name="Bennetzen J.L."/>
            <person name="Unver T."/>
            <person name="Budak H."/>
            <person name="Gulick P.J."/>
            <person name="Galiba G."/>
            <person name="Kalapos B."/>
            <person name="Nelson D.R."/>
            <person name="Li P."/>
            <person name="You F.M."/>
            <person name="Luo M.C."/>
            <person name="Dvorak J."/>
        </authorList>
    </citation>
    <scope>NUCLEOTIDE SEQUENCE [LARGE SCALE GENOMIC DNA]</scope>
    <source>
        <strain evidence="2">cv. AL8/78</strain>
    </source>
</reference>
<name>A0A453RT99_AEGTS</name>
<protein>
    <submittedName>
        <fullName evidence="2">Uncharacterized protein</fullName>
    </submittedName>
</protein>
<feature type="region of interest" description="Disordered" evidence="1">
    <location>
        <begin position="19"/>
        <end position="84"/>
    </location>
</feature>
<evidence type="ECO:0000313" key="3">
    <source>
        <dbReference type="Proteomes" id="UP000015105"/>
    </source>
</evidence>
<dbReference type="EnsemblPlants" id="AET7Gv20697500.1">
    <property type="protein sequence ID" value="AET7Gv20697500.1"/>
    <property type="gene ID" value="AET7Gv20697500"/>
</dbReference>
<evidence type="ECO:0000313" key="2">
    <source>
        <dbReference type="EnsemblPlants" id="AET7Gv20697500.1"/>
    </source>
</evidence>
<reference evidence="2" key="4">
    <citation type="submission" date="2019-03" db="UniProtKB">
        <authorList>
            <consortium name="EnsemblPlants"/>
        </authorList>
    </citation>
    <scope>IDENTIFICATION</scope>
</reference>
<accession>A0A453RT99</accession>
<feature type="compositionally biased region" description="Basic residues" evidence="1">
    <location>
        <begin position="59"/>
        <end position="76"/>
    </location>
</feature>
<reference evidence="2" key="3">
    <citation type="journal article" date="2017" name="Nature">
        <title>Genome sequence of the progenitor of the wheat D genome Aegilops tauschii.</title>
        <authorList>
            <person name="Luo M.C."/>
            <person name="Gu Y.Q."/>
            <person name="Puiu D."/>
            <person name="Wang H."/>
            <person name="Twardziok S.O."/>
            <person name="Deal K.R."/>
            <person name="Huo N."/>
            <person name="Zhu T."/>
            <person name="Wang L."/>
            <person name="Wang Y."/>
            <person name="McGuire P.E."/>
            <person name="Liu S."/>
            <person name="Long H."/>
            <person name="Ramasamy R.K."/>
            <person name="Rodriguez J.C."/>
            <person name="Van S.L."/>
            <person name="Yuan L."/>
            <person name="Wang Z."/>
            <person name="Xia Z."/>
            <person name="Xiao L."/>
            <person name="Anderson O.D."/>
            <person name="Ouyang S."/>
            <person name="Liang Y."/>
            <person name="Zimin A.V."/>
            <person name="Pertea G."/>
            <person name="Qi P."/>
            <person name="Bennetzen J.L."/>
            <person name="Dai X."/>
            <person name="Dawson M.W."/>
            <person name="Muller H.G."/>
            <person name="Kugler K."/>
            <person name="Rivarola-Duarte L."/>
            <person name="Spannagl M."/>
            <person name="Mayer K.F.X."/>
            <person name="Lu F.H."/>
            <person name="Bevan M.W."/>
            <person name="Leroy P."/>
            <person name="Li P."/>
            <person name="You F.M."/>
            <person name="Sun Q."/>
            <person name="Liu Z."/>
            <person name="Lyons E."/>
            <person name="Wicker T."/>
            <person name="Salzberg S.L."/>
            <person name="Devos K.M."/>
            <person name="Dvorak J."/>
        </authorList>
    </citation>
    <scope>NUCLEOTIDE SEQUENCE [LARGE SCALE GENOMIC DNA]</scope>
    <source>
        <strain evidence="2">cv. AL8/78</strain>
    </source>
</reference>
<sequence length="141" mass="15946">MAPCIDGSSRRIDGFKRRACGRRPLRPAAARRPAGTTSPQISTTQHLGHGERQPPRARGYLRHRQHAAAHQHRRRVLPPSATVEDSRRIAACLLPLLVSAAYASSPRHRTRSSNRRLARRQQPGRMREEEMARGRGTEKRI</sequence>
<feature type="region of interest" description="Disordered" evidence="1">
    <location>
        <begin position="102"/>
        <end position="141"/>
    </location>
</feature>
<reference evidence="3" key="2">
    <citation type="journal article" date="2017" name="Nat. Plants">
        <title>The Aegilops tauschii genome reveals multiple impacts of transposons.</title>
        <authorList>
            <person name="Zhao G."/>
            <person name="Zou C."/>
            <person name="Li K."/>
            <person name="Wang K."/>
            <person name="Li T."/>
            <person name="Gao L."/>
            <person name="Zhang X."/>
            <person name="Wang H."/>
            <person name="Yang Z."/>
            <person name="Liu X."/>
            <person name="Jiang W."/>
            <person name="Mao L."/>
            <person name="Kong X."/>
            <person name="Jiao Y."/>
            <person name="Jia J."/>
        </authorList>
    </citation>
    <scope>NUCLEOTIDE SEQUENCE [LARGE SCALE GENOMIC DNA]</scope>
    <source>
        <strain evidence="3">cv. AL8/78</strain>
    </source>
</reference>
<reference evidence="3" key="1">
    <citation type="journal article" date="2014" name="Science">
        <title>Ancient hybridizations among the ancestral genomes of bread wheat.</title>
        <authorList>
            <consortium name="International Wheat Genome Sequencing Consortium,"/>
            <person name="Marcussen T."/>
            <person name="Sandve S.R."/>
            <person name="Heier L."/>
            <person name="Spannagl M."/>
            <person name="Pfeifer M."/>
            <person name="Jakobsen K.S."/>
            <person name="Wulff B.B."/>
            <person name="Steuernagel B."/>
            <person name="Mayer K.F."/>
            <person name="Olsen O.A."/>
        </authorList>
    </citation>
    <scope>NUCLEOTIDE SEQUENCE [LARGE SCALE GENOMIC DNA]</scope>
    <source>
        <strain evidence="3">cv. AL8/78</strain>
    </source>
</reference>
<keyword evidence="3" id="KW-1185">Reference proteome</keyword>
<dbReference type="AlphaFoldDB" id="A0A453RT99"/>
<organism evidence="2 3">
    <name type="scientific">Aegilops tauschii subsp. strangulata</name>
    <name type="common">Goatgrass</name>
    <dbReference type="NCBI Taxonomy" id="200361"/>
    <lineage>
        <taxon>Eukaryota</taxon>
        <taxon>Viridiplantae</taxon>
        <taxon>Streptophyta</taxon>
        <taxon>Embryophyta</taxon>
        <taxon>Tracheophyta</taxon>
        <taxon>Spermatophyta</taxon>
        <taxon>Magnoliopsida</taxon>
        <taxon>Liliopsida</taxon>
        <taxon>Poales</taxon>
        <taxon>Poaceae</taxon>
        <taxon>BOP clade</taxon>
        <taxon>Pooideae</taxon>
        <taxon>Triticodae</taxon>
        <taxon>Triticeae</taxon>
        <taxon>Triticinae</taxon>
        <taxon>Aegilops</taxon>
    </lineage>
</organism>